<keyword evidence="6" id="KW-1185">Reference proteome</keyword>
<dbReference type="InterPro" id="IPR023296">
    <property type="entry name" value="Glyco_hydro_beta-prop_sf"/>
</dbReference>
<dbReference type="Gene3D" id="2.115.10.20">
    <property type="entry name" value="Glycosyl hydrolase domain, family 43"/>
    <property type="match status" value="2"/>
</dbReference>
<organism evidence="5 6">
    <name type="scientific">Acrocarpospora corrugata</name>
    <dbReference type="NCBI Taxonomy" id="35763"/>
    <lineage>
        <taxon>Bacteria</taxon>
        <taxon>Bacillati</taxon>
        <taxon>Actinomycetota</taxon>
        <taxon>Actinomycetes</taxon>
        <taxon>Streptosporangiales</taxon>
        <taxon>Streptosporangiaceae</taxon>
        <taxon>Acrocarpospora</taxon>
    </lineage>
</organism>
<feature type="binding site" evidence="2">
    <location>
        <position position="110"/>
    </location>
    <ligand>
        <name>substrate</name>
    </ligand>
</feature>
<dbReference type="RefSeq" id="WP_155340971.1">
    <property type="nucleotide sequence ID" value="NZ_BAAABN010000004.1"/>
</dbReference>
<proteinExistence type="inferred from homology"/>
<feature type="site" description="Transition state stabilizer" evidence="3">
    <location>
        <position position="188"/>
    </location>
</feature>
<reference evidence="5 6" key="1">
    <citation type="submission" date="2019-10" db="EMBL/GenBank/DDBJ databases">
        <title>Whole genome shotgun sequence of Acrocarpospora corrugata NBRC 13972.</title>
        <authorList>
            <person name="Ichikawa N."/>
            <person name="Kimura A."/>
            <person name="Kitahashi Y."/>
            <person name="Komaki H."/>
            <person name="Oguchi A."/>
        </authorList>
    </citation>
    <scope>NUCLEOTIDE SEQUENCE [LARGE SCALE GENOMIC DNA]</scope>
    <source>
        <strain evidence="5 6">NBRC 13972</strain>
    </source>
</reference>
<evidence type="ECO:0000313" key="5">
    <source>
        <dbReference type="EMBL" id="GES04919.1"/>
    </source>
</evidence>
<evidence type="ECO:0000256" key="1">
    <source>
        <dbReference type="ARBA" id="ARBA00006775"/>
    </source>
</evidence>
<dbReference type="InterPro" id="IPR003469">
    <property type="entry name" value="Glyco_hydro_68"/>
</dbReference>
<comment type="caution">
    <text evidence="5">The sequence shown here is derived from an EMBL/GenBank/DDBJ whole genome shotgun (WGS) entry which is preliminary data.</text>
</comment>
<dbReference type="GO" id="GO:0009758">
    <property type="term" value="P:carbohydrate utilization"/>
    <property type="evidence" value="ECO:0007669"/>
    <property type="project" value="InterPro"/>
</dbReference>
<dbReference type="OrthoDB" id="3359526at2"/>
<evidence type="ECO:0000256" key="2">
    <source>
        <dbReference type="PIRSR" id="PIRSR603469-2"/>
    </source>
</evidence>
<sequence length="359" mass="39741">MSTTTRWTRRHLDLITEDPVTTAPPILGPVEAALPGLDLWDMWPIQEEDNATALFDGRELWMGLTAPAAGHPEDRHDVARIRLLALDEGKWIDLGNLFPDGESPGSREWSGTAIRRADGTVSVFYTATGHRGERRPTFVQRVFEARLPLAPGQSRSAEHREIVLPDRRFYLPADEVEGGPGRIRAFRDPAWFRGRLLIAASIPWEDRHMGAIALTGPESEGWPPRPPLLVADGINREIERPHVVVHDGLHYLFFCTHRQSFEPAGAAPTGLYGFVSPTLEGPYEPLNGSGLVIGNPADQPDQAYAWMVLGDLRVVSFLDYRGPVDRAHFGGTPAPMLRLRLDGPRTRLTEDGGAAVTRL</sequence>
<evidence type="ECO:0000256" key="4">
    <source>
        <dbReference type="RuleBase" id="RU361220"/>
    </source>
</evidence>
<protein>
    <submittedName>
        <fullName evidence="5">Levansucrase</fullName>
    </submittedName>
</protein>
<feature type="binding site" evidence="2">
    <location>
        <position position="40"/>
    </location>
    <ligand>
        <name>substrate</name>
    </ligand>
</feature>
<name>A0A5M3W990_9ACTN</name>
<dbReference type="Pfam" id="PF02435">
    <property type="entry name" value="Glyco_hydro_68"/>
    <property type="match status" value="2"/>
</dbReference>
<dbReference type="SUPFAM" id="SSF75005">
    <property type="entry name" value="Arabinanase/levansucrase/invertase"/>
    <property type="match status" value="1"/>
</dbReference>
<dbReference type="CDD" id="cd08997">
    <property type="entry name" value="GH68"/>
    <property type="match status" value="1"/>
</dbReference>
<dbReference type="GO" id="GO:0050053">
    <property type="term" value="F:levansucrase activity"/>
    <property type="evidence" value="ECO:0007669"/>
    <property type="project" value="InterPro"/>
</dbReference>
<dbReference type="AlphaFoldDB" id="A0A5M3W990"/>
<evidence type="ECO:0000256" key="3">
    <source>
        <dbReference type="PIRSR" id="PIRSR603469-4"/>
    </source>
</evidence>
<dbReference type="Proteomes" id="UP000334990">
    <property type="component" value="Unassembled WGS sequence"/>
</dbReference>
<dbReference type="EMBL" id="BLAD01000089">
    <property type="protein sequence ID" value="GES04919.1"/>
    <property type="molecule type" value="Genomic_DNA"/>
</dbReference>
<accession>A0A5M3W990</accession>
<gene>
    <name evidence="5" type="primary">lsc-1</name>
    <name evidence="5" type="ORF">Acor_69870</name>
</gene>
<evidence type="ECO:0000313" key="6">
    <source>
        <dbReference type="Proteomes" id="UP000334990"/>
    </source>
</evidence>
<comment type="similarity">
    <text evidence="1 4">Belongs to the glycosyl hydrolase 68 family.</text>
</comment>